<organism evidence="1 2">
    <name type="scientific">Chitinophaga nivalis</name>
    <dbReference type="NCBI Taxonomy" id="2991709"/>
    <lineage>
        <taxon>Bacteria</taxon>
        <taxon>Pseudomonadati</taxon>
        <taxon>Bacteroidota</taxon>
        <taxon>Chitinophagia</taxon>
        <taxon>Chitinophagales</taxon>
        <taxon>Chitinophagaceae</taxon>
        <taxon>Chitinophaga</taxon>
    </lineage>
</organism>
<dbReference type="Proteomes" id="UP001207742">
    <property type="component" value="Unassembled WGS sequence"/>
</dbReference>
<dbReference type="RefSeq" id="WP_264733226.1">
    <property type="nucleotide sequence ID" value="NZ_JAPDNR010000001.1"/>
</dbReference>
<name>A0ABT3IR26_9BACT</name>
<dbReference type="Pfam" id="PF07209">
    <property type="entry name" value="DUF1415"/>
    <property type="match status" value="1"/>
</dbReference>
<reference evidence="1 2" key="1">
    <citation type="submission" date="2022-10" db="EMBL/GenBank/DDBJ databases">
        <title>Chitinophaga nivalis PC15 sp. nov., isolated from Pyeongchang county, South Korea.</title>
        <authorList>
            <person name="Trinh H.N."/>
        </authorList>
    </citation>
    <scope>NUCLEOTIDE SEQUENCE [LARGE SCALE GENOMIC DNA]</scope>
    <source>
        <strain evidence="1 2">PC14</strain>
    </source>
</reference>
<keyword evidence="2" id="KW-1185">Reference proteome</keyword>
<accession>A0ABT3IR26</accession>
<comment type="caution">
    <text evidence="1">The sequence shown here is derived from an EMBL/GenBank/DDBJ whole genome shotgun (WGS) entry which is preliminary data.</text>
</comment>
<gene>
    <name evidence="1" type="ORF">OL497_21090</name>
</gene>
<evidence type="ECO:0000313" key="1">
    <source>
        <dbReference type="EMBL" id="MCW3486410.1"/>
    </source>
</evidence>
<dbReference type="InterPro" id="IPR009858">
    <property type="entry name" value="DUF1415"/>
</dbReference>
<dbReference type="EMBL" id="JAPDNS010000002">
    <property type="protein sequence ID" value="MCW3486410.1"/>
    <property type="molecule type" value="Genomic_DNA"/>
</dbReference>
<protein>
    <submittedName>
        <fullName evidence="1">DUF1415 domain-containing protein</fullName>
    </submittedName>
</protein>
<proteinExistence type="predicted"/>
<sequence>MINQAGQTAEVIAQTKNWIRELVIGCNFCPFAAREVKRDSIRYQVVNVTTVLSARQVFLDECKYLDRHDSVETTLIIFPAGFETFDAYLALTAAVEKWLQQKKYNGIYQVASFHPLYQFANADGEDAANYTNRSLYPMLHLLREKSIRKALAHYTDPENIPVRNVAFARDKGMAYMKMLRDSCF</sequence>
<evidence type="ECO:0000313" key="2">
    <source>
        <dbReference type="Proteomes" id="UP001207742"/>
    </source>
</evidence>